<dbReference type="Proteomes" id="UP000183317">
    <property type="component" value="Unassembled WGS sequence"/>
</dbReference>
<gene>
    <name evidence="2" type="ORF">A3J13_01305</name>
</gene>
<feature type="transmembrane region" description="Helical" evidence="1">
    <location>
        <begin position="308"/>
        <end position="328"/>
    </location>
</feature>
<name>A0A1F5MGX0_9BACT</name>
<keyword evidence="1" id="KW-0812">Transmembrane</keyword>
<feature type="transmembrane region" description="Helical" evidence="1">
    <location>
        <begin position="364"/>
        <end position="383"/>
    </location>
</feature>
<protein>
    <submittedName>
        <fullName evidence="2">Uncharacterized protein</fullName>
    </submittedName>
</protein>
<feature type="transmembrane region" description="Helical" evidence="1">
    <location>
        <begin position="113"/>
        <end position="130"/>
    </location>
</feature>
<feature type="transmembrane region" description="Helical" evidence="1">
    <location>
        <begin position="209"/>
        <end position="228"/>
    </location>
</feature>
<evidence type="ECO:0000256" key="1">
    <source>
        <dbReference type="SAM" id="Phobius"/>
    </source>
</evidence>
<comment type="caution">
    <text evidence="2">The sequence shown here is derived from an EMBL/GenBank/DDBJ whole genome shotgun (WGS) entry which is preliminary data.</text>
</comment>
<proteinExistence type="predicted"/>
<sequence length="388" mass="45193">MLTKVLLLPLITFLVYALSNKGEGAHWNYFILTADAFLHGHLNILNPPSWLNELVFWKGFYYSVFPPMPAILLMPFVALFGINFYQPILSWLLGAFSVLLSYMVFCKVFNEKVAFWTSILYAFGTIQWFHAQVGSAWYLAHITSLFFLWLFLWEAFTKHRLIILGFFLGCAYLSRLPTIFALIFILVYFSKDFFSFHRFRIEINWKNALLFLFGLIPFLLINALYNYLRYGVISDIGYTLLPIFNEPWYKFGFLNINYVPIHLAEIFTAMPIIIGIFPYIIPSMFAMAIWFTTPAFILMIFARFRTKIAIASILTIIAIAIPSLLHGGNGFSQFGYRHTLDYMPFLLLLTASGMRDMVKWWTKLLIFLSILINFWGVIMISHLNKWGI</sequence>
<keyword evidence="1" id="KW-1133">Transmembrane helix</keyword>
<accession>A0A1F5MGX0</accession>
<reference evidence="2 3" key="1">
    <citation type="journal article" date="2016" name="Nat. Commun.">
        <title>Thousands of microbial genomes shed light on interconnected biogeochemical processes in an aquifer system.</title>
        <authorList>
            <person name="Anantharaman K."/>
            <person name="Brown C.T."/>
            <person name="Hug L.A."/>
            <person name="Sharon I."/>
            <person name="Castelle C.J."/>
            <person name="Probst A.J."/>
            <person name="Thomas B.C."/>
            <person name="Singh A."/>
            <person name="Wilkins M.J."/>
            <person name="Karaoz U."/>
            <person name="Brodie E.L."/>
            <person name="Williams K.H."/>
            <person name="Hubbard S.S."/>
            <person name="Banfield J.F."/>
        </authorList>
    </citation>
    <scope>NUCLEOTIDE SEQUENCE [LARGE SCALE GENOMIC DNA]</scope>
</reference>
<feature type="transmembrane region" description="Helical" evidence="1">
    <location>
        <begin position="280"/>
        <end position="301"/>
    </location>
</feature>
<dbReference type="EMBL" id="MFDU01000005">
    <property type="protein sequence ID" value="OGE64617.1"/>
    <property type="molecule type" value="Genomic_DNA"/>
</dbReference>
<feature type="transmembrane region" description="Helical" evidence="1">
    <location>
        <begin position="163"/>
        <end position="189"/>
    </location>
</feature>
<feature type="transmembrane region" description="Helical" evidence="1">
    <location>
        <begin position="136"/>
        <end position="156"/>
    </location>
</feature>
<keyword evidence="1" id="KW-0472">Membrane</keyword>
<organism evidence="2 3">
    <name type="scientific">Candidatus Daviesbacteria bacterium RIFCSPLOWO2_02_FULL_36_8</name>
    <dbReference type="NCBI Taxonomy" id="1797793"/>
    <lineage>
        <taxon>Bacteria</taxon>
        <taxon>Candidatus Daviesiibacteriota</taxon>
    </lineage>
</organism>
<dbReference type="AlphaFoldDB" id="A0A1F5MGX0"/>
<evidence type="ECO:0000313" key="2">
    <source>
        <dbReference type="EMBL" id="OGE64617.1"/>
    </source>
</evidence>
<evidence type="ECO:0000313" key="3">
    <source>
        <dbReference type="Proteomes" id="UP000183317"/>
    </source>
</evidence>
<feature type="transmembrane region" description="Helical" evidence="1">
    <location>
        <begin position="59"/>
        <end position="82"/>
    </location>
</feature>
<feature type="transmembrane region" description="Helical" evidence="1">
    <location>
        <begin position="88"/>
        <end position="106"/>
    </location>
</feature>
<feature type="transmembrane region" description="Helical" evidence="1">
    <location>
        <begin position="248"/>
        <end position="274"/>
    </location>
</feature>